<evidence type="ECO:0000313" key="1">
    <source>
        <dbReference type="EMBL" id="XCM34729.1"/>
    </source>
</evidence>
<dbReference type="RefSeq" id="WP_054466919.1">
    <property type="nucleotide sequence ID" value="NZ_CP159837.1"/>
</dbReference>
<reference evidence="1" key="1">
    <citation type="submission" date="2024-07" db="EMBL/GenBank/DDBJ databases">
        <authorList>
            <person name="Kim Y.J."/>
            <person name="Jeong J.Y."/>
        </authorList>
    </citation>
    <scope>NUCLEOTIDE SEQUENCE</scope>
    <source>
        <strain evidence="1">GIHE-MW2</strain>
    </source>
</reference>
<dbReference type="InterPro" id="IPR015797">
    <property type="entry name" value="NUDIX_hydrolase-like_dom_sf"/>
</dbReference>
<accession>A0AAU8J6I2</accession>
<protein>
    <submittedName>
        <fullName evidence="1">NUDIX domain-containing protein</fullName>
    </submittedName>
</protein>
<gene>
    <name evidence="1" type="ORF">ABWT76_003361</name>
</gene>
<organism evidence="1">
    <name type="scientific">Planktothricoides raciborskii GIHE-MW2</name>
    <dbReference type="NCBI Taxonomy" id="2792601"/>
    <lineage>
        <taxon>Bacteria</taxon>
        <taxon>Bacillati</taxon>
        <taxon>Cyanobacteriota</taxon>
        <taxon>Cyanophyceae</taxon>
        <taxon>Oscillatoriophycideae</taxon>
        <taxon>Oscillatoriales</taxon>
        <taxon>Oscillatoriaceae</taxon>
        <taxon>Planktothricoides</taxon>
    </lineage>
</organism>
<name>A0AAU8J6I2_9CYAN</name>
<dbReference type="SUPFAM" id="SSF55811">
    <property type="entry name" value="Nudix"/>
    <property type="match status" value="1"/>
</dbReference>
<dbReference type="EMBL" id="CP159837">
    <property type="protein sequence ID" value="XCM34729.1"/>
    <property type="molecule type" value="Genomic_DNA"/>
</dbReference>
<proteinExistence type="predicted"/>
<sequence length="98" mass="11400">MNPTNQKEKFSNNNIYQQTAECLKISHLTFLDLSGYQIDLTFDSTKFYTHPQDISFWILPKLSGDDKTKHKTRGLELPGGKINQEEKPLQAVLRETWE</sequence>
<dbReference type="AlphaFoldDB" id="A0AAU8J6I2"/>
<dbReference type="Gene3D" id="3.90.79.10">
    <property type="entry name" value="Nucleoside Triphosphate Pyrophosphohydrolase"/>
    <property type="match status" value="1"/>
</dbReference>